<dbReference type="OrthoDB" id="276546at2759"/>
<dbReference type="InterPro" id="IPR013785">
    <property type="entry name" value="Aldolase_TIM"/>
</dbReference>
<dbReference type="RefSeq" id="XP_024712653.1">
    <property type="nucleotide sequence ID" value="XM_024859351.1"/>
</dbReference>
<feature type="compositionally biased region" description="Acidic residues" evidence="7">
    <location>
        <begin position="384"/>
        <end position="394"/>
    </location>
</feature>
<sequence>MFNLVNIKPLINTKVFEAIKVGKNQLQNRVVFVPSTRYRALDDHTPSDLQLQYYDDRSKDPGTLIITEGVLATDKTGSASRAPAIITEKHVQEWKKITDKIHENQSFASLQLWALGRVADAALSKKEGQQLKGVSAIYSDEAYEKKAKEAGNELEAYTTEELDQLVEELTDAAKRAVDAGFDYVELHGATGYLFNQFFEASSNKRTDKYGGSVENRSRFTLNVIDRISEEIGADKVAIRFSPWLQFNGMKSSKDEVHPLVTYGYILSELQKRADAGKALAYVSLIEPRIPEMLFGEDRDASNDFVKLIWKGTLIRSGNYTYDVPEFKDLLKDLEDGRTLAGFSRYFIANPDLVNRLRDGKSLNKYDRSTFYTNQNWGYNTYPNADEEESFDEEAERTREAAPIAN</sequence>
<comment type="function">
    <text evidence="4">Oxidoreductase that binds mammalian estrogens with high affinity.</text>
</comment>
<reference evidence="9 10" key="1">
    <citation type="submission" date="2018-03" db="EMBL/GenBank/DDBJ databases">
        <title>Candida pseudohaemulonii genome assembly and annotation.</title>
        <authorList>
            <person name="Munoz J.F."/>
            <person name="Gade L.G."/>
            <person name="Chow N.A."/>
            <person name="Litvintseva A.P."/>
            <person name="Loparev V.N."/>
            <person name="Cuomo C.A."/>
        </authorList>
    </citation>
    <scope>NUCLEOTIDE SEQUENCE [LARGE SCALE GENOMIC DNA]</scope>
    <source>
        <strain evidence="9 10">B12108</strain>
    </source>
</reference>
<comment type="cofactor">
    <cofactor evidence="1">
        <name>FMN</name>
        <dbReference type="ChEBI" id="CHEBI:58210"/>
    </cofactor>
</comment>
<evidence type="ECO:0000256" key="6">
    <source>
        <dbReference type="ARBA" id="ARBA00075326"/>
    </source>
</evidence>
<gene>
    <name evidence="9" type="ORF">C7M61_004021</name>
</gene>
<dbReference type="InterPro" id="IPR045247">
    <property type="entry name" value="Oye-like"/>
</dbReference>
<name>A0A2P7YKP4_9ASCO</name>
<evidence type="ECO:0000256" key="3">
    <source>
        <dbReference type="ARBA" id="ARBA00022643"/>
    </source>
</evidence>
<proteinExistence type="inferred from homology"/>
<dbReference type="CDD" id="cd02933">
    <property type="entry name" value="OYE_like_FMN"/>
    <property type="match status" value="1"/>
</dbReference>
<keyword evidence="3" id="KW-0285">Flavoprotein</keyword>
<evidence type="ECO:0000313" key="9">
    <source>
        <dbReference type="EMBL" id="PSK36548.1"/>
    </source>
</evidence>
<keyword evidence="10" id="KW-1185">Reference proteome</keyword>
<dbReference type="GO" id="GO:0003959">
    <property type="term" value="F:NADPH dehydrogenase activity"/>
    <property type="evidence" value="ECO:0007669"/>
    <property type="project" value="TreeGrafter"/>
</dbReference>
<dbReference type="GeneID" id="36567409"/>
<dbReference type="Gene3D" id="3.20.20.70">
    <property type="entry name" value="Aldolase class I"/>
    <property type="match status" value="1"/>
</dbReference>
<feature type="region of interest" description="Disordered" evidence="7">
    <location>
        <begin position="382"/>
        <end position="405"/>
    </location>
</feature>
<dbReference type="AlphaFoldDB" id="A0A2P7YKP4"/>
<evidence type="ECO:0000313" key="10">
    <source>
        <dbReference type="Proteomes" id="UP000241107"/>
    </source>
</evidence>
<comment type="caution">
    <text evidence="9">The sequence shown here is derived from an EMBL/GenBank/DDBJ whole genome shotgun (WGS) entry which is preliminary data.</text>
</comment>
<evidence type="ECO:0000256" key="4">
    <source>
        <dbReference type="ARBA" id="ARBA00056646"/>
    </source>
</evidence>
<dbReference type="EMBL" id="PYFQ01000011">
    <property type="protein sequence ID" value="PSK36548.1"/>
    <property type="molecule type" value="Genomic_DNA"/>
</dbReference>
<evidence type="ECO:0000256" key="2">
    <source>
        <dbReference type="ARBA" id="ARBA00005979"/>
    </source>
</evidence>
<dbReference type="VEuPathDB" id="FungiDB:C7M61_004021"/>
<accession>A0A2P7YKP4</accession>
<protein>
    <recommendedName>
        <fullName evidence="5">Probable NADPH dehydrogenase</fullName>
    </recommendedName>
    <alternativeName>
        <fullName evidence="6">Estrogen-binding protein</fullName>
    </alternativeName>
</protein>
<dbReference type="FunFam" id="3.20.20.70:FF:000138">
    <property type="entry name" value="NADPH dehydrogenase 1"/>
    <property type="match status" value="1"/>
</dbReference>
<dbReference type="Pfam" id="PF00724">
    <property type="entry name" value="Oxidored_FMN"/>
    <property type="match status" value="1"/>
</dbReference>
<feature type="domain" description="NADH:flavin oxidoreductase/NADH oxidase N-terminal" evidence="8">
    <location>
        <begin position="14"/>
        <end position="362"/>
    </location>
</feature>
<organism evidence="9 10">
    <name type="scientific">Candidozyma pseudohaemuli</name>
    <dbReference type="NCBI Taxonomy" id="418784"/>
    <lineage>
        <taxon>Eukaryota</taxon>
        <taxon>Fungi</taxon>
        <taxon>Dikarya</taxon>
        <taxon>Ascomycota</taxon>
        <taxon>Saccharomycotina</taxon>
        <taxon>Pichiomycetes</taxon>
        <taxon>Metschnikowiaceae</taxon>
        <taxon>Candidozyma</taxon>
    </lineage>
</organism>
<evidence type="ECO:0000256" key="7">
    <source>
        <dbReference type="SAM" id="MobiDB-lite"/>
    </source>
</evidence>
<evidence type="ECO:0000256" key="5">
    <source>
        <dbReference type="ARBA" id="ARBA00067604"/>
    </source>
</evidence>
<evidence type="ECO:0000259" key="8">
    <source>
        <dbReference type="Pfam" id="PF00724"/>
    </source>
</evidence>
<keyword evidence="3" id="KW-0288">FMN</keyword>
<dbReference type="Proteomes" id="UP000241107">
    <property type="component" value="Unassembled WGS sequence"/>
</dbReference>
<dbReference type="GO" id="GO:0010181">
    <property type="term" value="F:FMN binding"/>
    <property type="evidence" value="ECO:0007669"/>
    <property type="project" value="InterPro"/>
</dbReference>
<dbReference type="InterPro" id="IPR001155">
    <property type="entry name" value="OxRdtase_FMN_N"/>
</dbReference>
<evidence type="ECO:0000256" key="1">
    <source>
        <dbReference type="ARBA" id="ARBA00001917"/>
    </source>
</evidence>
<comment type="similarity">
    <text evidence="2">Belongs to the NADH:flavin oxidoreductase/NADH oxidase family.</text>
</comment>
<dbReference type="PANTHER" id="PTHR22893:SF91">
    <property type="entry name" value="NADPH DEHYDROGENASE 2-RELATED"/>
    <property type="match status" value="1"/>
</dbReference>
<dbReference type="GO" id="GO:0042562">
    <property type="term" value="F:hormone binding"/>
    <property type="evidence" value="ECO:0007669"/>
    <property type="project" value="UniProtKB-ARBA"/>
</dbReference>
<dbReference type="PANTHER" id="PTHR22893">
    <property type="entry name" value="NADH OXIDOREDUCTASE-RELATED"/>
    <property type="match status" value="1"/>
</dbReference>
<dbReference type="STRING" id="418784.A0A2P7YKP4"/>
<dbReference type="SUPFAM" id="SSF51395">
    <property type="entry name" value="FMN-linked oxidoreductases"/>
    <property type="match status" value="1"/>
</dbReference>